<accession>A0A5B7IAC0</accession>
<evidence type="ECO:0000313" key="1">
    <source>
        <dbReference type="EMBL" id="MPC78849.1"/>
    </source>
</evidence>
<comment type="caution">
    <text evidence="1">The sequence shown here is derived from an EMBL/GenBank/DDBJ whole genome shotgun (WGS) entry which is preliminary data.</text>
</comment>
<sequence length="59" mass="6575">MVEWKTDRPIWVEGAEGCRMCGSVRGGCEVRVVMGRMVAVGRSGSVLFWFNSLALKKKI</sequence>
<dbReference type="Proteomes" id="UP000324222">
    <property type="component" value="Unassembled WGS sequence"/>
</dbReference>
<evidence type="ECO:0000313" key="2">
    <source>
        <dbReference type="Proteomes" id="UP000324222"/>
    </source>
</evidence>
<dbReference type="EMBL" id="VSRR010049531">
    <property type="protein sequence ID" value="MPC78849.1"/>
    <property type="molecule type" value="Genomic_DNA"/>
</dbReference>
<dbReference type="AlphaFoldDB" id="A0A5B7IAC0"/>
<reference evidence="1 2" key="1">
    <citation type="submission" date="2019-05" db="EMBL/GenBank/DDBJ databases">
        <title>Another draft genome of Portunus trituberculatus and its Hox gene families provides insights of decapod evolution.</title>
        <authorList>
            <person name="Jeong J.-H."/>
            <person name="Song I."/>
            <person name="Kim S."/>
            <person name="Choi T."/>
            <person name="Kim D."/>
            <person name="Ryu S."/>
            <person name="Kim W."/>
        </authorList>
    </citation>
    <scope>NUCLEOTIDE SEQUENCE [LARGE SCALE GENOMIC DNA]</scope>
    <source>
        <tissue evidence="1">Muscle</tissue>
    </source>
</reference>
<keyword evidence="2" id="KW-1185">Reference proteome</keyword>
<gene>
    <name evidence="1" type="ORF">E2C01_073351</name>
</gene>
<proteinExistence type="predicted"/>
<organism evidence="1 2">
    <name type="scientific">Portunus trituberculatus</name>
    <name type="common">Swimming crab</name>
    <name type="synonym">Neptunus trituberculatus</name>
    <dbReference type="NCBI Taxonomy" id="210409"/>
    <lineage>
        <taxon>Eukaryota</taxon>
        <taxon>Metazoa</taxon>
        <taxon>Ecdysozoa</taxon>
        <taxon>Arthropoda</taxon>
        <taxon>Crustacea</taxon>
        <taxon>Multicrustacea</taxon>
        <taxon>Malacostraca</taxon>
        <taxon>Eumalacostraca</taxon>
        <taxon>Eucarida</taxon>
        <taxon>Decapoda</taxon>
        <taxon>Pleocyemata</taxon>
        <taxon>Brachyura</taxon>
        <taxon>Eubrachyura</taxon>
        <taxon>Portunoidea</taxon>
        <taxon>Portunidae</taxon>
        <taxon>Portuninae</taxon>
        <taxon>Portunus</taxon>
    </lineage>
</organism>
<protein>
    <submittedName>
        <fullName evidence="1">Uncharacterized protein</fullName>
    </submittedName>
</protein>
<name>A0A5B7IAC0_PORTR</name>